<comment type="caution">
    <text evidence="1">The sequence shown here is derived from an EMBL/GenBank/DDBJ whole genome shotgun (WGS) entry which is preliminary data.</text>
</comment>
<dbReference type="Proteomes" id="UP000325576">
    <property type="component" value="Unassembled WGS sequence"/>
</dbReference>
<dbReference type="AlphaFoldDB" id="A0A0C3A4D6"/>
<dbReference type="GO" id="GO:0004519">
    <property type="term" value="F:endonuclease activity"/>
    <property type="evidence" value="ECO:0007669"/>
    <property type="project" value="UniProtKB-KW"/>
</dbReference>
<sequence>MSRVQTSTPDKEKTTTLAQVCESLKNDDLDDAREILHSRYPFTPVAKVTRRYNPRDCMRVFFRDGFVDRYAGTQLIHPGALRLLSVLLPDEFPFHPNWATSKTHFAFWELFPTIDHVVPITRGGLDNQSNWVTTSMLRNSAKSQWTLDELGWSLIPASNLSTWDGMTDWFVNYLTGHPTLQRDHEYLRKWFSATLAVRAEWGNPT</sequence>
<organism evidence="1 2">
    <name type="scientific">Rhodococcus erythropolis</name>
    <name type="common">Arthrobacter picolinophilus</name>
    <dbReference type="NCBI Taxonomy" id="1833"/>
    <lineage>
        <taxon>Bacteria</taxon>
        <taxon>Bacillati</taxon>
        <taxon>Actinomycetota</taxon>
        <taxon>Actinomycetes</taxon>
        <taxon>Mycobacteriales</taxon>
        <taxon>Nocardiaceae</taxon>
        <taxon>Rhodococcus</taxon>
        <taxon>Rhodococcus erythropolis group</taxon>
    </lineage>
</organism>
<dbReference type="EMBL" id="MRBO01000469">
    <property type="protein sequence ID" value="KAB2584150.1"/>
    <property type="molecule type" value="Genomic_DNA"/>
</dbReference>
<accession>A0A0C3A4D6</accession>
<gene>
    <name evidence="1" type="ORF">BS297_17000</name>
</gene>
<evidence type="ECO:0000313" key="1">
    <source>
        <dbReference type="EMBL" id="KAB2584150.1"/>
    </source>
</evidence>
<keyword evidence="1" id="KW-0378">Hydrolase</keyword>
<name>A0A0C3A4D6_RHOER</name>
<keyword evidence="1" id="KW-0540">Nuclease</keyword>
<evidence type="ECO:0000313" key="2">
    <source>
        <dbReference type="Proteomes" id="UP000325576"/>
    </source>
</evidence>
<reference evidence="1 2" key="1">
    <citation type="journal article" date="2017" name="Poromechanics V (2013)">
        <title>Genomic Characterization of the Arsenic-Tolerant Actinobacterium, &lt;i&gt;Rhodococcus erythropolis&lt;/i&gt; S43.</title>
        <authorList>
            <person name="Retamal-Morales G."/>
            <person name="Mehnert M."/>
            <person name="Schwabe R."/>
            <person name="Tischler D."/>
            <person name="Schloemann M."/>
            <person name="Levican G.J."/>
        </authorList>
    </citation>
    <scope>NUCLEOTIDE SEQUENCE [LARGE SCALE GENOMIC DNA]</scope>
    <source>
        <strain evidence="1 2">S43</strain>
    </source>
</reference>
<protein>
    <submittedName>
        <fullName evidence="1">HNH endonuclease</fullName>
    </submittedName>
</protein>
<proteinExistence type="predicted"/>
<keyword evidence="1" id="KW-0255">Endonuclease</keyword>